<dbReference type="GO" id="GO:0006813">
    <property type="term" value="P:potassium ion transport"/>
    <property type="evidence" value="ECO:0007669"/>
    <property type="project" value="InterPro"/>
</dbReference>
<evidence type="ECO:0000259" key="2">
    <source>
        <dbReference type="PROSITE" id="PS51202"/>
    </source>
</evidence>
<organism evidence="3 4">
    <name type="scientific">Natronobacterium gregoryi (strain ATCC 43098 / DSM 3393 / CCM 3738 / CIP 104747 / IAM 13177 / JCM 8860 / NBRC 102187 / NCIMB 2189 / SP2)</name>
    <dbReference type="NCBI Taxonomy" id="797304"/>
    <lineage>
        <taxon>Archaea</taxon>
        <taxon>Methanobacteriati</taxon>
        <taxon>Methanobacteriota</taxon>
        <taxon>Stenosarchaea group</taxon>
        <taxon>Halobacteria</taxon>
        <taxon>Halobacteriales</taxon>
        <taxon>Natrialbaceae</taxon>
        <taxon>Natronobacterium</taxon>
    </lineage>
</organism>
<feature type="transmembrane region" description="Helical" evidence="1">
    <location>
        <begin position="20"/>
        <end position="40"/>
    </location>
</feature>
<dbReference type="Pfam" id="PF26503">
    <property type="entry name" value="DUF8167_3rd"/>
    <property type="match status" value="1"/>
</dbReference>
<proteinExistence type="predicted"/>
<evidence type="ECO:0000256" key="1">
    <source>
        <dbReference type="SAM" id="Phobius"/>
    </source>
</evidence>
<feature type="domain" description="RCK C-terminal" evidence="2">
    <location>
        <begin position="302"/>
        <end position="374"/>
    </location>
</feature>
<evidence type="ECO:0000313" key="3">
    <source>
        <dbReference type="EMBL" id="ELY74152.1"/>
    </source>
</evidence>
<dbReference type="Pfam" id="PF26501">
    <property type="entry name" value="DUF8167"/>
    <property type="match status" value="1"/>
</dbReference>
<dbReference type="InterPro" id="IPR006037">
    <property type="entry name" value="RCK_C"/>
</dbReference>
<dbReference type="Pfam" id="PF26502">
    <property type="entry name" value="DUF8167_2nd"/>
    <property type="match status" value="1"/>
</dbReference>
<dbReference type="PROSITE" id="PS51202">
    <property type="entry name" value="RCK_C"/>
    <property type="match status" value="1"/>
</dbReference>
<dbReference type="EMBL" id="AOIC01000004">
    <property type="protein sequence ID" value="ELY74152.1"/>
    <property type="molecule type" value="Genomic_DNA"/>
</dbReference>
<name>L9YKY1_NATGS</name>
<dbReference type="SUPFAM" id="SSF116726">
    <property type="entry name" value="TrkA C-terminal domain-like"/>
    <property type="match status" value="1"/>
</dbReference>
<protein>
    <recommendedName>
        <fullName evidence="2">RCK C-terminal domain-containing protein</fullName>
    </recommendedName>
</protein>
<dbReference type="InterPro" id="IPR036721">
    <property type="entry name" value="RCK_C_sf"/>
</dbReference>
<feature type="transmembrane region" description="Helical" evidence="1">
    <location>
        <begin position="87"/>
        <end position="104"/>
    </location>
</feature>
<keyword evidence="1" id="KW-0472">Membrane</keyword>
<sequence length="374" mass="38948">MRMMLVTGSLVTEWSKIALVNVFGFAVLAGVASTVVAVAYRGASTRPVPFGVAVLVGLAVVGGWLNVGGLQGSTIGHETRLDHHATASYFLGSFLAGAIAAAGGRHVGDHIASEIFAIDRLSVTGAVASSVRASRRSIELELPATIAEADCHPSVGESVKRTLAGRTLLFPARLSVDDLESRLADRLERDYGLGYASVDVSPDGTVERLTVGDRRSGLDWTLPPETVAVAVRAEPPVDACVGDPVGVWDDSSRLVATGTVQSTTSDVVTVSVGNADAAAFDCGVESRYRLVVRPESPTAAPAFVAALRSGHGTIVSESVVSGSSLEDEFVGWIPGTVLAVVRDDEIRPFPGDEETLVAGDDLYVLGEPTALEEL</sequence>
<comment type="caution">
    <text evidence="3">The sequence shown here is derived from an EMBL/GenBank/DDBJ whole genome shotgun (WGS) entry which is preliminary data.</text>
</comment>
<dbReference type="Proteomes" id="UP000011613">
    <property type="component" value="Unassembled WGS sequence"/>
</dbReference>
<reference evidence="3 4" key="1">
    <citation type="journal article" date="2014" name="PLoS Genet.">
        <title>Phylogenetically driven sequencing of extremely halophilic archaea reveals strategies for static and dynamic osmo-response.</title>
        <authorList>
            <person name="Becker E.A."/>
            <person name="Seitzer P.M."/>
            <person name="Tritt A."/>
            <person name="Larsen D."/>
            <person name="Krusor M."/>
            <person name="Yao A.I."/>
            <person name="Wu D."/>
            <person name="Madern D."/>
            <person name="Eisen J.A."/>
            <person name="Darling A.E."/>
            <person name="Facciotti M.T."/>
        </authorList>
    </citation>
    <scope>NUCLEOTIDE SEQUENCE [LARGE SCALE GENOMIC DNA]</scope>
    <source>
        <strain evidence="3 4">SP2</strain>
    </source>
</reference>
<keyword evidence="1" id="KW-0812">Transmembrane</keyword>
<accession>L9YKY1</accession>
<evidence type="ECO:0000313" key="4">
    <source>
        <dbReference type="Proteomes" id="UP000011613"/>
    </source>
</evidence>
<feature type="transmembrane region" description="Helical" evidence="1">
    <location>
        <begin position="47"/>
        <end position="67"/>
    </location>
</feature>
<dbReference type="InterPro" id="IPR058604">
    <property type="entry name" value="DUF8167_3rd"/>
</dbReference>
<keyword evidence="1" id="KW-1133">Transmembrane helix</keyword>
<dbReference type="InterPro" id="IPR058603">
    <property type="entry name" value="DUF8167_2nd"/>
</dbReference>
<dbReference type="AlphaFoldDB" id="L9YKY1"/>
<dbReference type="InterPro" id="IPR058480">
    <property type="entry name" value="DUF8167_N"/>
</dbReference>
<gene>
    <name evidence="3" type="ORF">C490_00585</name>
</gene>
<dbReference type="GO" id="GO:0008324">
    <property type="term" value="F:monoatomic cation transmembrane transporter activity"/>
    <property type="evidence" value="ECO:0007669"/>
    <property type="project" value="InterPro"/>
</dbReference>
<dbReference type="Gene3D" id="3.30.70.1450">
    <property type="entry name" value="Regulator of K+ conductance, C-terminal domain"/>
    <property type="match status" value="1"/>
</dbReference>